<accession>A0ABY8Q272</accession>
<protein>
    <recommendedName>
        <fullName evidence="4">Flagellar protein</fullName>
    </recommendedName>
</protein>
<name>A0ABY8Q272_9RHOB</name>
<dbReference type="RefSeq" id="WP_281464055.1">
    <property type="nucleotide sequence ID" value="NZ_CP124535.1"/>
</dbReference>
<proteinExistence type="predicted"/>
<keyword evidence="1" id="KW-0472">Membrane</keyword>
<keyword evidence="1" id="KW-1133">Transmembrane helix</keyword>
<feature type="transmembrane region" description="Helical" evidence="1">
    <location>
        <begin position="39"/>
        <end position="56"/>
    </location>
</feature>
<sequence length="124" mass="13295">MVRFRSIPGPCGTGFAGIGADVAFLTECPALDVIRPDQILTLILFMAVLGLGWLVVKMNRGGIARRIAGERRMRLVEVAALSPTDRAMILQVDAREFLILRCRGEAPVVTPLEPAPLAQAEGAA</sequence>
<evidence type="ECO:0000313" key="3">
    <source>
        <dbReference type="Proteomes" id="UP001230978"/>
    </source>
</evidence>
<evidence type="ECO:0000256" key="1">
    <source>
        <dbReference type="SAM" id="Phobius"/>
    </source>
</evidence>
<organism evidence="2 3">
    <name type="scientific">Fuscovulum ytuae</name>
    <dbReference type="NCBI Taxonomy" id="3042299"/>
    <lineage>
        <taxon>Bacteria</taxon>
        <taxon>Pseudomonadati</taxon>
        <taxon>Pseudomonadota</taxon>
        <taxon>Alphaproteobacteria</taxon>
        <taxon>Rhodobacterales</taxon>
        <taxon>Paracoccaceae</taxon>
        <taxon>Fuscovulum</taxon>
    </lineage>
</organism>
<evidence type="ECO:0008006" key="4">
    <source>
        <dbReference type="Google" id="ProtNLM"/>
    </source>
</evidence>
<reference evidence="2 3" key="1">
    <citation type="submission" date="2023-04" db="EMBL/GenBank/DDBJ databases">
        <title>YMD61, complete Genome.</title>
        <authorList>
            <person name="Zhang J."/>
        </authorList>
    </citation>
    <scope>NUCLEOTIDE SEQUENCE [LARGE SCALE GENOMIC DNA]</scope>
    <source>
        <strain evidence="2 3">YMD61</strain>
    </source>
</reference>
<dbReference type="Proteomes" id="UP001230978">
    <property type="component" value="Chromosome"/>
</dbReference>
<dbReference type="EMBL" id="CP124535">
    <property type="protein sequence ID" value="WGV14924.1"/>
    <property type="molecule type" value="Genomic_DNA"/>
</dbReference>
<evidence type="ECO:0000313" key="2">
    <source>
        <dbReference type="EMBL" id="WGV14924.1"/>
    </source>
</evidence>
<keyword evidence="1" id="KW-0812">Transmembrane</keyword>
<keyword evidence="3" id="KW-1185">Reference proteome</keyword>
<gene>
    <name evidence="2" type="ORF">QF092_11570</name>
</gene>